<feature type="transmembrane region" description="Helical" evidence="7">
    <location>
        <begin position="270"/>
        <end position="289"/>
    </location>
</feature>
<dbReference type="Pfam" id="PF01757">
    <property type="entry name" value="Acyl_transf_3"/>
    <property type="match status" value="1"/>
</dbReference>
<sequence>MNWISNARIVAIFSVVCLHIAAYAVLNAELGTANWWSGNLYDAATRWCVPVFVMVSGALLLEPRPQEGMKLFYRKRASRVLLPLLFWTAFYLGWTAFKQHWWTPDADPYPYLERLLQGRPYFHLWFLYMIVFLYLFTPFLRRMVQNTNLKQLAALTGAAFVLSALSTLSNPDLNTHSAPFFTWFLSYLPYFLLGYLLRKVPVNVPRWLTITVLLGSIVATAWGFYALAITHDRQTGAYFYDYLSITVIPMSIALILLLRDWDQPLINSRISAHLAELTLGVYLIHPWLIDLMYRYLFTALDFNALWSIPVLAVGIYGLSLLLTAGFKATPVLRATV</sequence>
<organism evidence="9 10">
    <name type="scientific">Alcaligenes faecalis</name>
    <dbReference type="NCBI Taxonomy" id="511"/>
    <lineage>
        <taxon>Bacteria</taxon>
        <taxon>Pseudomonadati</taxon>
        <taxon>Pseudomonadota</taxon>
        <taxon>Betaproteobacteria</taxon>
        <taxon>Burkholderiales</taxon>
        <taxon>Alcaligenaceae</taxon>
        <taxon>Alcaligenes</taxon>
    </lineage>
</organism>
<evidence type="ECO:0000256" key="2">
    <source>
        <dbReference type="ARBA" id="ARBA00007400"/>
    </source>
</evidence>
<protein>
    <recommendedName>
        <fullName evidence="8">Acyltransferase 3 domain-containing protein</fullName>
    </recommendedName>
</protein>
<dbReference type="GO" id="GO:0016413">
    <property type="term" value="F:O-acetyltransferase activity"/>
    <property type="evidence" value="ECO:0007669"/>
    <property type="project" value="TreeGrafter"/>
</dbReference>
<reference evidence="9 10" key="1">
    <citation type="submission" date="2018-05" db="EMBL/GenBank/DDBJ databases">
        <title>Genome Sequence of an Efficient Indole-Degrading Bacterium, Alcaligenes sp.YBY.</title>
        <authorList>
            <person name="Yang B."/>
        </authorList>
    </citation>
    <scope>NUCLEOTIDE SEQUENCE [LARGE SCALE GENOMIC DNA]</scope>
    <source>
        <strain evidence="9 10">YBY</strain>
    </source>
</reference>
<proteinExistence type="inferred from homology"/>
<evidence type="ECO:0000256" key="1">
    <source>
        <dbReference type="ARBA" id="ARBA00004651"/>
    </source>
</evidence>
<reference evidence="9 10" key="2">
    <citation type="submission" date="2018-05" db="EMBL/GenBank/DDBJ databases">
        <authorList>
            <person name="Lanie J.A."/>
            <person name="Ng W.-L."/>
            <person name="Kazmierczak K.M."/>
            <person name="Andrzejewski T.M."/>
            <person name="Davidsen T.M."/>
            <person name="Wayne K.J."/>
            <person name="Tettelin H."/>
            <person name="Glass J.I."/>
            <person name="Rusch D."/>
            <person name="Podicherti R."/>
            <person name="Tsui H.-C.T."/>
            <person name="Winkler M.E."/>
        </authorList>
    </citation>
    <scope>NUCLEOTIDE SEQUENCE [LARGE SCALE GENOMIC DNA]</scope>
    <source>
        <strain evidence="9 10">YBY</strain>
    </source>
</reference>
<dbReference type="EMBL" id="QEXO01000005">
    <property type="protein sequence ID" value="PWE12841.1"/>
    <property type="molecule type" value="Genomic_DNA"/>
</dbReference>
<feature type="transmembrane region" description="Helical" evidence="7">
    <location>
        <begin position="81"/>
        <end position="102"/>
    </location>
</feature>
<comment type="similarity">
    <text evidence="2">Belongs to the acyltransferase 3 family.</text>
</comment>
<evidence type="ECO:0000256" key="6">
    <source>
        <dbReference type="ARBA" id="ARBA00023136"/>
    </source>
</evidence>
<dbReference type="GO" id="GO:0009246">
    <property type="term" value="P:enterobacterial common antigen biosynthetic process"/>
    <property type="evidence" value="ECO:0007669"/>
    <property type="project" value="TreeGrafter"/>
</dbReference>
<dbReference type="STRING" id="511.UZ73_09665"/>
<dbReference type="PANTHER" id="PTHR40074:SF2">
    <property type="entry name" value="O-ACETYLTRANSFERASE WECH"/>
    <property type="match status" value="1"/>
</dbReference>
<feature type="transmembrane region" description="Helical" evidence="7">
    <location>
        <begin position="7"/>
        <end position="24"/>
    </location>
</feature>
<comment type="caution">
    <text evidence="9">The sequence shown here is derived from an EMBL/GenBank/DDBJ whole genome shotgun (WGS) entry which is preliminary data.</text>
</comment>
<feature type="transmembrane region" description="Helical" evidence="7">
    <location>
        <begin position="304"/>
        <end position="326"/>
    </location>
</feature>
<feature type="domain" description="Acyltransferase 3" evidence="8">
    <location>
        <begin position="2"/>
        <end position="323"/>
    </location>
</feature>
<keyword evidence="4 7" id="KW-0812">Transmembrane</keyword>
<keyword evidence="6 7" id="KW-0472">Membrane</keyword>
<accession>A0A2U2BFS0</accession>
<evidence type="ECO:0000313" key="10">
    <source>
        <dbReference type="Proteomes" id="UP000245216"/>
    </source>
</evidence>
<dbReference type="GO" id="GO:0005886">
    <property type="term" value="C:plasma membrane"/>
    <property type="evidence" value="ECO:0007669"/>
    <property type="project" value="UniProtKB-SubCell"/>
</dbReference>
<gene>
    <name evidence="9" type="ORF">DF183_18955</name>
</gene>
<feature type="transmembrane region" description="Helical" evidence="7">
    <location>
        <begin position="180"/>
        <end position="197"/>
    </location>
</feature>
<dbReference type="Proteomes" id="UP000245216">
    <property type="component" value="Unassembled WGS sequence"/>
</dbReference>
<feature type="transmembrane region" description="Helical" evidence="7">
    <location>
        <begin position="44"/>
        <end position="61"/>
    </location>
</feature>
<evidence type="ECO:0000256" key="7">
    <source>
        <dbReference type="SAM" id="Phobius"/>
    </source>
</evidence>
<dbReference type="PANTHER" id="PTHR40074">
    <property type="entry name" value="O-ACETYLTRANSFERASE WECH"/>
    <property type="match status" value="1"/>
</dbReference>
<evidence type="ECO:0000256" key="3">
    <source>
        <dbReference type="ARBA" id="ARBA00022475"/>
    </source>
</evidence>
<feature type="transmembrane region" description="Helical" evidence="7">
    <location>
        <begin position="122"/>
        <end position="140"/>
    </location>
</feature>
<comment type="subcellular location">
    <subcellularLocation>
        <location evidence="1">Cell membrane</location>
        <topology evidence="1">Multi-pass membrane protein</topology>
    </subcellularLocation>
</comment>
<dbReference type="KEGG" id="afa:UZ73_09665"/>
<feature type="transmembrane region" description="Helical" evidence="7">
    <location>
        <begin position="237"/>
        <end position="258"/>
    </location>
</feature>
<evidence type="ECO:0000259" key="8">
    <source>
        <dbReference type="Pfam" id="PF01757"/>
    </source>
</evidence>
<keyword evidence="3" id="KW-1003">Cell membrane</keyword>
<dbReference type="GeneID" id="29370302"/>
<dbReference type="InterPro" id="IPR002656">
    <property type="entry name" value="Acyl_transf_3_dom"/>
</dbReference>
<dbReference type="AlphaFoldDB" id="A0A2U2BFS0"/>
<feature type="transmembrane region" description="Helical" evidence="7">
    <location>
        <begin position="152"/>
        <end position="168"/>
    </location>
</feature>
<feature type="transmembrane region" description="Helical" evidence="7">
    <location>
        <begin position="204"/>
        <end position="225"/>
    </location>
</feature>
<evidence type="ECO:0000313" key="9">
    <source>
        <dbReference type="EMBL" id="PWE12841.1"/>
    </source>
</evidence>
<evidence type="ECO:0000256" key="4">
    <source>
        <dbReference type="ARBA" id="ARBA00022692"/>
    </source>
</evidence>
<keyword evidence="5 7" id="KW-1133">Transmembrane helix</keyword>
<name>A0A2U2BFS0_ALCFA</name>
<dbReference type="RefSeq" id="WP_045930568.1">
    <property type="nucleotide sequence ID" value="NZ_CP013119.1"/>
</dbReference>
<evidence type="ECO:0000256" key="5">
    <source>
        <dbReference type="ARBA" id="ARBA00022989"/>
    </source>
</evidence>